<dbReference type="PANTHER" id="PTHR23048:SF0">
    <property type="entry name" value="CALMODULIN LIKE 3"/>
    <property type="match status" value="1"/>
</dbReference>
<keyword evidence="2" id="KW-0106">Calcium</keyword>
<sequence length="194" mass="21888">MDVDGDKTIDFSEFCMIIEYLQFKKGKYGDLSEAFRCLDLSNEGLALEDDVTKMLSSHAQEMSLKEINDLIRFAKSDEPDTIDYTKFVDAVKRSDCSSSNENENHEEDGLKFFETVKNSFANLKAKSADNNSSTSGSLDFDKSRKRRRNTETIDTLVRALGGPILITSAVIITANTHKKGKRWPSIQKVLRLQT</sequence>
<evidence type="ECO:0000313" key="6">
    <source>
        <dbReference type="Proteomes" id="UP000007875"/>
    </source>
</evidence>
<dbReference type="SUPFAM" id="SSF47473">
    <property type="entry name" value="EF-hand"/>
    <property type="match status" value="1"/>
</dbReference>
<dbReference type="HOGENOM" id="CLU_1401997_0_0_1"/>
<dbReference type="InterPro" id="IPR002048">
    <property type="entry name" value="EF_hand_dom"/>
</dbReference>
<dbReference type="AlphaFoldDB" id="H2YT21"/>
<dbReference type="Ensembl" id="ENSCSAVT00000008590.1">
    <property type="protein sequence ID" value="ENSCSAVP00000008481.1"/>
    <property type="gene ID" value="ENSCSAVG00000005040.1"/>
</dbReference>
<protein>
    <recommendedName>
        <fullName evidence="4">EF-hand domain-containing protein</fullName>
    </recommendedName>
</protein>
<organism evidence="5 6">
    <name type="scientific">Ciona savignyi</name>
    <name type="common">Pacific transparent sea squirt</name>
    <dbReference type="NCBI Taxonomy" id="51511"/>
    <lineage>
        <taxon>Eukaryota</taxon>
        <taxon>Metazoa</taxon>
        <taxon>Chordata</taxon>
        <taxon>Tunicata</taxon>
        <taxon>Ascidiacea</taxon>
        <taxon>Phlebobranchia</taxon>
        <taxon>Cionidae</taxon>
        <taxon>Ciona</taxon>
    </lineage>
</organism>
<dbReference type="STRING" id="51511.ENSCSAVP00000008481"/>
<evidence type="ECO:0000256" key="2">
    <source>
        <dbReference type="ARBA" id="ARBA00022837"/>
    </source>
</evidence>
<feature type="domain" description="EF-hand" evidence="4">
    <location>
        <begin position="1"/>
        <end position="24"/>
    </location>
</feature>
<feature type="compositionally biased region" description="Polar residues" evidence="3">
    <location>
        <begin position="128"/>
        <end position="137"/>
    </location>
</feature>
<dbReference type="InterPro" id="IPR018247">
    <property type="entry name" value="EF_Hand_1_Ca_BS"/>
</dbReference>
<dbReference type="PANTHER" id="PTHR23048">
    <property type="entry name" value="MYOSIN LIGHT CHAIN 1, 3"/>
    <property type="match status" value="1"/>
</dbReference>
<evidence type="ECO:0000313" key="5">
    <source>
        <dbReference type="Ensembl" id="ENSCSAVP00000008481.1"/>
    </source>
</evidence>
<reference evidence="5" key="3">
    <citation type="submission" date="2025-09" db="UniProtKB">
        <authorList>
            <consortium name="Ensembl"/>
        </authorList>
    </citation>
    <scope>IDENTIFICATION</scope>
</reference>
<dbReference type="Proteomes" id="UP000007875">
    <property type="component" value="Unassembled WGS sequence"/>
</dbReference>
<dbReference type="PROSITE" id="PS00018">
    <property type="entry name" value="EF_HAND_1"/>
    <property type="match status" value="1"/>
</dbReference>
<dbReference type="GeneTree" id="ENSGT00730000112460"/>
<feature type="region of interest" description="Disordered" evidence="3">
    <location>
        <begin position="125"/>
        <end position="145"/>
    </location>
</feature>
<accession>H2YT21</accession>
<name>H2YT21_CIOSA</name>
<reference evidence="6" key="1">
    <citation type="submission" date="2003-08" db="EMBL/GenBank/DDBJ databases">
        <authorList>
            <person name="Birren B."/>
            <person name="Nusbaum C."/>
            <person name="Abebe A."/>
            <person name="Abouelleil A."/>
            <person name="Adekoya E."/>
            <person name="Ait-zahra M."/>
            <person name="Allen N."/>
            <person name="Allen T."/>
            <person name="An P."/>
            <person name="Anderson M."/>
            <person name="Anderson S."/>
            <person name="Arachchi H."/>
            <person name="Armbruster J."/>
            <person name="Bachantsang P."/>
            <person name="Baldwin J."/>
            <person name="Barry A."/>
            <person name="Bayul T."/>
            <person name="Blitshsteyn B."/>
            <person name="Bloom T."/>
            <person name="Blye J."/>
            <person name="Boguslavskiy L."/>
            <person name="Borowsky M."/>
            <person name="Boukhgalter B."/>
            <person name="Brunache A."/>
            <person name="Butler J."/>
            <person name="Calixte N."/>
            <person name="Calvo S."/>
            <person name="Camarata J."/>
            <person name="Campo K."/>
            <person name="Chang J."/>
            <person name="Cheshatsang Y."/>
            <person name="Citroen M."/>
            <person name="Collymore A."/>
            <person name="Considine T."/>
            <person name="Cook A."/>
            <person name="Cooke P."/>
            <person name="Corum B."/>
            <person name="Cuomo C."/>
            <person name="David R."/>
            <person name="Dawoe T."/>
            <person name="Degray S."/>
            <person name="Dodge S."/>
            <person name="Dooley K."/>
            <person name="Dorje P."/>
            <person name="Dorjee K."/>
            <person name="Dorris L."/>
            <person name="Duffey N."/>
            <person name="Dupes A."/>
            <person name="Elkins T."/>
            <person name="Engels R."/>
            <person name="Erickson J."/>
            <person name="Farina A."/>
            <person name="Faro S."/>
            <person name="Ferreira P."/>
            <person name="Fischer H."/>
            <person name="Fitzgerald M."/>
            <person name="Foley K."/>
            <person name="Gage D."/>
            <person name="Galagan J."/>
            <person name="Gearin G."/>
            <person name="Gnerre S."/>
            <person name="Gnirke A."/>
            <person name="Goyette A."/>
            <person name="Graham J."/>
            <person name="Grandbois E."/>
            <person name="Gyaltsen K."/>
            <person name="Hafez N."/>
            <person name="Hagopian D."/>
            <person name="Hagos B."/>
            <person name="Hall J."/>
            <person name="Hatcher B."/>
            <person name="Heller A."/>
            <person name="Higgins H."/>
            <person name="Honan T."/>
            <person name="Horn A."/>
            <person name="Houde N."/>
            <person name="Hughes L."/>
            <person name="Hulme W."/>
            <person name="Husby E."/>
            <person name="Iliev I."/>
            <person name="Jaffe D."/>
            <person name="Jones C."/>
            <person name="Kamal M."/>
            <person name="Kamat A."/>
            <person name="Kamvysselis M."/>
            <person name="Karlsson E."/>
            <person name="Kells C."/>
            <person name="Kieu A."/>
            <person name="Kisner P."/>
            <person name="Kodira C."/>
            <person name="Kulbokas E."/>
            <person name="Labutti K."/>
            <person name="Lama D."/>
            <person name="Landers T."/>
            <person name="Leger J."/>
            <person name="Levine S."/>
            <person name="Lewis D."/>
            <person name="Lewis T."/>
            <person name="Lindblad-toh K."/>
            <person name="Liu X."/>
            <person name="Lokyitsang T."/>
            <person name="Lokyitsang Y."/>
            <person name="Lucien O."/>
            <person name="Lui A."/>
            <person name="Ma L.J."/>
            <person name="Mabbitt R."/>
            <person name="Macdonald J."/>
            <person name="Maclean C."/>
            <person name="Major J."/>
            <person name="Manning J."/>
            <person name="Marabella R."/>
            <person name="Maru K."/>
            <person name="Matthews C."/>
            <person name="Mauceli E."/>
            <person name="Mccarthy M."/>
            <person name="Mcdonough S."/>
            <person name="Mcghee T."/>
            <person name="Meldrim J."/>
            <person name="Meneus L."/>
            <person name="Mesirov J."/>
            <person name="Mihalev A."/>
            <person name="Mihova T."/>
            <person name="Mikkelsen T."/>
            <person name="Mlenga V."/>
            <person name="Moru K."/>
            <person name="Mozes J."/>
            <person name="Mulrain L."/>
            <person name="Munson G."/>
            <person name="Naylor J."/>
            <person name="Newes C."/>
            <person name="Nguyen C."/>
            <person name="Nguyen N."/>
            <person name="Nguyen T."/>
            <person name="Nicol R."/>
            <person name="Nielsen C."/>
            <person name="Nizzari M."/>
            <person name="Norbu C."/>
            <person name="Norbu N."/>
            <person name="O'donnell P."/>
            <person name="Okoawo O."/>
            <person name="O'leary S."/>
            <person name="Omotosho B."/>
            <person name="O'neill K."/>
            <person name="Osman S."/>
            <person name="Parker S."/>
            <person name="Perrin D."/>
            <person name="Phunkhang P."/>
            <person name="Piqani B."/>
            <person name="Purcell S."/>
            <person name="Rachupka T."/>
            <person name="Ramasamy U."/>
            <person name="Rameau R."/>
            <person name="Ray V."/>
            <person name="Raymond C."/>
            <person name="Retta R."/>
            <person name="Richardson S."/>
            <person name="Rise C."/>
            <person name="Rodriguez J."/>
            <person name="Rogers J."/>
            <person name="Rogov P."/>
            <person name="Rutman M."/>
            <person name="Schupbach R."/>
            <person name="Seaman C."/>
            <person name="Settipalli S."/>
            <person name="Sharpe T."/>
            <person name="Sheridan J."/>
            <person name="Sherpa N."/>
            <person name="Shi J."/>
            <person name="Smirnov S."/>
            <person name="Smith C."/>
            <person name="Sougnez C."/>
            <person name="Spencer B."/>
            <person name="Stalker J."/>
            <person name="Stange-thomann N."/>
            <person name="Stavropoulos S."/>
            <person name="Stetson K."/>
            <person name="Stone C."/>
            <person name="Stone S."/>
            <person name="Stubbs M."/>
            <person name="Talamas J."/>
            <person name="Tchuinga P."/>
            <person name="Tenzing P."/>
            <person name="Tesfaye S."/>
            <person name="Theodore J."/>
            <person name="Thoulutsang Y."/>
            <person name="Topham K."/>
            <person name="Towey S."/>
            <person name="Tsamla T."/>
            <person name="Tsomo N."/>
            <person name="Vallee D."/>
            <person name="Vassiliev H."/>
            <person name="Venkataraman V."/>
            <person name="Vinson J."/>
            <person name="Vo A."/>
            <person name="Wade C."/>
            <person name="Wang S."/>
            <person name="Wangchuk T."/>
            <person name="Wangdi T."/>
            <person name="Whittaker C."/>
            <person name="Wilkinson J."/>
            <person name="Wu Y."/>
            <person name="Wyman D."/>
            <person name="Yadav S."/>
            <person name="Yang S."/>
            <person name="Yang X."/>
            <person name="Yeager S."/>
            <person name="Yee E."/>
            <person name="Young G."/>
            <person name="Zainoun J."/>
            <person name="Zembeck L."/>
            <person name="Zimmer A."/>
            <person name="Zody M."/>
            <person name="Lander E."/>
        </authorList>
    </citation>
    <scope>NUCLEOTIDE SEQUENCE [LARGE SCALE GENOMIC DNA]</scope>
</reference>
<keyword evidence="1" id="KW-0677">Repeat</keyword>
<dbReference type="Gene3D" id="1.10.238.10">
    <property type="entry name" value="EF-hand"/>
    <property type="match status" value="1"/>
</dbReference>
<reference evidence="5" key="2">
    <citation type="submission" date="2025-08" db="UniProtKB">
        <authorList>
            <consortium name="Ensembl"/>
        </authorList>
    </citation>
    <scope>IDENTIFICATION</scope>
</reference>
<dbReference type="InterPro" id="IPR050230">
    <property type="entry name" value="CALM/Myosin/TropC-like"/>
</dbReference>
<evidence type="ECO:0000259" key="4">
    <source>
        <dbReference type="PROSITE" id="PS50222"/>
    </source>
</evidence>
<evidence type="ECO:0000256" key="3">
    <source>
        <dbReference type="SAM" id="MobiDB-lite"/>
    </source>
</evidence>
<evidence type="ECO:0000256" key="1">
    <source>
        <dbReference type="ARBA" id="ARBA00022737"/>
    </source>
</evidence>
<dbReference type="InParanoid" id="H2YT21"/>
<dbReference type="GO" id="GO:0016460">
    <property type="term" value="C:myosin II complex"/>
    <property type="evidence" value="ECO:0007669"/>
    <property type="project" value="TreeGrafter"/>
</dbReference>
<proteinExistence type="predicted"/>
<dbReference type="GO" id="GO:0005509">
    <property type="term" value="F:calcium ion binding"/>
    <property type="evidence" value="ECO:0007669"/>
    <property type="project" value="InterPro"/>
</dbReference>
<dbReference type="PROSITE" id="PS50222">
    <property type="entry name" value="EF_HAND_2"/>
    <property type="match status" value="1"/>
</dbReference>
<dbReference type="InterPro" id="IPR011992">
    <property type="entry name" value="EF-hand-dom_pair"/>
</dbReference>
<keyword evidence="6" id="KW-1185">Reference proteome</keyword>